<accession>A0AAD7W968</accession>
<dbReference type="GO" id="GO:0043113">
    <property type="term" value="P:receptor clustering"/>
    <property type="evidence" value="ECO:0007669"/>
    <property type="project" value="TreeGrafter"/>
</dbReference>
<dbReference type="Proteomes" id="UP001221898">
    <property type="component" value="Unassembled WGS sequence"/>
</dbReference>
<dbReference type="AlphaFoldDB" id="A0AAD7W968"/>
<feature type="region of interest" description="Disordered" evidence="1">
    <location>
        <begin position="1"/>
        <end position="20"/>
    </location>
</feature>
<dbReference type="GO" id="GO:0031697">
    <property type="term" value="F:beta-1 adrenergic receptor binding"/>
    <property type="evidence" value="ECO:0007669"/>
    <property type="project" value="TreeGrafter"/>
</dbReference>
<evidence type="ECO:0000313" key="3">
    <source>
        <dbReference type="Proteomes" id="UP001221898"/>
    </source>
</evidence>
<dbReference type="GO" id="GO:0070699">
    <property type="term" value="F:type II activin receptor binding"/>
    <property type="evidence" value="ECO:0007669"/>
    <property type="project" value="TreeGrafter"/>
</dbReference>
<protein>
    <submittedName>
        <fullName evidence="2">Uncharacterized protein</fullName>
    </submittedName>
</protein>
<feature type="region of interest" description="Disordered" evidence="1">
    <location>
        <begin position="29"/>
        <end position="120"/>
    </location>
</feature>
<dbReference type="GO" id="GO:0005886">
    <property type="term" value="C:plasma membrane"/>
    <property type="evidence" value="ECO:0007669"/>
    <property type="project" value="GOC"/>
</dbReference>
<dbReference type="EMBL" id="JAINUG010000192">
    <property type="protein sequence ID" value="KAJ8388586.1"/>
    <property type="molecule type" value="Genomic_DNA"/>
</dbReference>
<proteinExistence type="predicted"/>
<dbReference type="PANTHER" id="PTHR10316">
    <property type="entry name" value="MEMBRANE ASSOCIATED GUANYLATE KINASE-RELATED"/>
    <property type="match status" value="1"/>
</dbReference>
<dbReference type="GO" id="GO:0005737">
    <property type="term" value="C:cytoplasm"/>
    <property type="evidence" value="ECO:0007669"/>
    <property type="project" value="TreeGrafter"/>
</dbReference>
<feature type="compositionally biased region" description="Pro residues" evidence="1">
    <location>
        <begin position="95"/>
        <end position="107"/>
    </location>
</feature>
<gene>
    <name evidence="2" type="ORF">AAFF_G00131510</name>
</gene>
<dbReference type="GO" id="GO:0005911">
    <property type="term" value="C:cell-cell junction"/>
    <property type="evidence" value="ECO:0007669"/>
    <property type="project" value="TreeGrafter"/>
</dbReference>
<evidence type="ECO:0000313" key="2">
    <source>
        <dbReference type="EMBL" id="KAJ8388586.1"/>
    </source>
</evidence>
<organism evidence="2 3">
    <name type="scientific">Aldrovandia affinis</name>
    <dbReference type="NCBI Taxonomy" id="143900"/>
    <lineage>
        <taxon>Eukaryota</taxon>
        <taxon>Metazoa</taxon>
        <taxon>Chordata</taxon>
        <taxon>Craniata</taxon>
        <taxon>Vertebrata</taxon>
        <taxon>Euteleostomi</taxon>
        <taxon>Actinopterygii</taxon>
        <taxon>Neopterygii</taxon>
        <taxon>Teleostei</taxon>
        <taxon>Notacanthiformes</taxon>
        <taxon>Halosauridae</taxon>
        <taxon>Aldrovandia</taxon>
    </lineage>
</organism>
<dbReference type="Pfam" id="PF16663">
    <property type="entry name" value="MAGI_u1"/>
    <property type="match status" value="1"/>
</dbReference>
<reference evidence="2" key="1">
    <citation type="journal article" date="2023" name="Science">
        <title>Genome structures resolve the early diversification of teleost fishes.</title>
        <authorList>
            <person name="Parey E."/>
            <person name="Louis A."/>
            <person name="Montfort J."/>
            <person name="Bouchez O."/>
            <person name="Roques C."/>
            <person name="Iampietro C."/>
            <person name="Lluch J."/>
            <person name="Castinel A."/>
            <person name="Donnadieu C."/>
            <person name="Desvignes T."/>
            <person name="Floi Bucao C."/>
            <person name="Jouanno E."/>
            <person name="Wen M."/>
            <person name="Mejri S."/>
            <person name="Dirks R."/>
            <person name="Jansen H."/>
            <person name="Henkel C."/>
            <person name="Chen W.J."/>
            <person name="Zahm M."/>
            <person name="Cabau C."/>
            <person name="Klopp C."/>
            <person name="Thompson A.W."/>
            <person name="Robinson-Rechavi M."/>
            <person name="Braasch I."/>
            <person name="Lecointre G."/>
            <person name="Bobe J."/>
            <person name="Postlethwait J.H."/>
            <person name="Berthelot C."/>
            <person name="Roest Crollius H."/>
            <person name="Guiguen Y."/>
        </authorList>
    </citation>
    <scope>NUCLEOTIDE SEQUENCE</scope>
    <source>
        <strain evidence="2">NC1722</strain>
    </source>
</reference>
<evidence type="ECO:0000256" key="1">
    <source>
        <dbReference type="SAM" id="MobiDB-lite"/>
    </source>
</evidence>
<dbReference type="GO" id="GO:0046332">
    <property type="term" value="F:SMAD binding"/>
    <property type="evidence" value="ECO:0007669"/>
    <property type="project" value="TreeGrafter"/>
</dbReference>
<keyword evidence="3" id="KW-1185">Reference proteome</keyword>
<comment type="caution">
    <text evidence="2">The sequence shown here is derived from an EMBL/GenBank/DDBJ whole genome shotgun (WGS) entry which is preliminary data.</text>
</comment>
<dbReference type="GO" id="GO:0030425">
    <property type="term" value="C:dendrite"/>
    <property type="evidence" value="ECO:0007669"/>
    <property type="project" value="TreeGrafter"/>
</dbReference>
<name>A0AAD7W968_9TELE</name>
<dbReference type="GO" id="GO:0030159">
    <property type="term" value="F:signaling receptor complex adaptor activity"/>
    <property type="evidence" value="ECO:0007669"/>
    <property type="project" value="TreeGrafter"/>
</dbReference>
<dbReference type="GO" id="GO:0007165">
    <property type="term" value="P:signal transduction"/>
    <property type="evidence" value="ECO:0007669"/>
    <property type="project" value="TreeGrafter"/>
</dbReference>
<dbReference type="PANTHER" id="PTHR10316:SF27">
    <property type="entry name" value="MEMBRANE-ASSOCIATED GUANYLATE KINASE, WW AND PDZ DOMAIN-CONTAINING PROTEIN 2"/>
    <property type="match status" value="1"/>
</dbReference>
<sequence length="120" mass="12828">MPVTDNYYGTPKPPAEPTPLLLNVTDQLLPGARPSAEGKRKRNKSVSNMEKAGIEPPEEEEEERPVVNGNGVAITPESSEQEDKSTDASGDSAPQPCPAEAPTFPPEEAPKEEAEPQNPP</sequence>